<keyword evidence="3" id="KW-1185">Reference proteome</keyword>
<evidence type="ECO:0000313" key="2">
    <source>
        <dbReference type="EMBL" id="KAK0673414.1"/>
    </source>
</evidence>
<feature type="compositionally biased region" description="Polar residues" evidence="1">
    <location>
        <begin position="71"/>
        <end position="82"/>
    </location>
</feature>
<dbReference type="Proteomes" id="UP001174997">
    <property type="component" value="Unassembled WGS sequence"/>
</dbReference>
<evidence type="ECO:0000313" key="3">
    <source>
        <dbReference type="Proteomes" id="UP001174997"/>
    </source>
</evidence>
<proteinExistence type="predicted"/>
<organism evidence="2 3">
    <name type="scientific">Cercophora samala</name>
    <dbReference type="NCBI Taxonomy" id="330535"/>
    <lineage>
        <taxon>Eukaryota</taxon>
        <taxon>Fungi</taxon>
        <taxon>Dikarya</taxon>
        <taxon>Ascomycota</taxon>
        <taxon>Pezizomycotina</taxon>
        <taxon>Sordariomycetes</taxon>
        <taxon>Sordariomycetidae</taxon>
        <taxon>Sordariales</taxon>
        <taxon>Lasiosphaeriaceae</taxon>
        <taxon>Cercophora</taxon>
    </lineage>
</organism>
<dbReference type="AlphaFoldDB" id="A0AA39ZM03"/>
<feature type="compositionally biased region" description="Polar residues" evidence="1">
    <location>
        <begin position="328"/>
        <end position="337"/>
    </location>
</feature>
<feature type="region of interest" description="Disordered" evidence="1">
    <location>
        <begin position="502"/>
        <end position="535"/>
    </location>
</feature>
<feature type="compositionally biased region" description="Polar residues" evidence="1">
    <location>
        <begin position="1"/>
        <end position="32"/>
    </location>
</feature>
<sequence length="595" mass="64141">MASYSPNFELGLSTSTDGVNHNPASIVQSNAAADNESDDLTGLNDDGDSLFGGEGDIVFPDEIEDLGGSVVPTTSADSSSVKSHNDPPKESFQRVGGLTLPSLTLPVAANNANNAKTANTANTASSAHTEHVANVGSGQRVRTVGKLTLPAVASNTALPPPITATSANNDNSNIVANVGSDEKTQAVEGRLNLPAQLSSAMDPLMDVPLSHPSLSDSTIDTPGDLLPVSKPVGHMFPSEGNIRPWAGNEEMRRLVAHQQYHLASGQALQTRSLASERYTLVETQTQAPTPEQARTEAQPARPRARATSRQKSAKTRQQTAKKWMPPANDSTTKVPSSNKRRSCTPASADTNPTKRARTNGVDAEDPSLTIKHVVQEVMSELKNEIQRSKSVFEQPLKNEVVDAENISAKTTALREKIIALMQPYTNLTDIDRTYARASMITLSGLLNQCVFQGHFLGEPLVQGPLNSPENGPAKLSAENAMRRLHAKIMGGLNAWKMSLKPRHKSRPDVPANQPLPSPIITQKKSWDGPVTEQHERQPLMPRPQLPQYFPHEQQQNIGHAIHVYFRFDTNEWWTVGQIGTAGAGHGDGWGVLASH</sequence>
<comment type="caution">
    <text evidence="2">The sequence shown here is derived from an EMBL/GenBank/DDBJ whole genome shotgun (WGS) entry which is preliminary data.</text>
</comment>
<gene>
    <name evidence="2" type="ORF">QBC41DRAFT_394145</name>
</gene>
<feature type="region of interest" description="Disordered" evidence="1">
    <location>
        <begin position="1"/>
        <end position="53"/>
    </location>
</feature>
<feature type="compositionally biased region" description="Polar residues" evidence="1">
    <location>
        <begin position="344"/>
        <end position="353"/>
    </location>
</feature>
<evidence type="ECO:0000256" key="1">
    <source>
        <dbReference type="SAM" id="MobiDB-lite"/>
    </source>
</evidence>
<feature type="compositionally biased region" description="Basic residues" evidence="1">
    <location>
        <begin position="302"/>
        <end position="314"/>
    </location>
</feature>
<dbReference type="EMBL" id="JAULSY010000006">
    <property type="protein sequence ID" value="KAK0673414.1"/>
    <property type="molecule type" value="Genomic_DNA"/>
</dbReference>
<protein>
    <submittedName>
        <fullName evidence="2">Uncharacterized protein</fullName>
    </submittedName>
</protein>
<name>A0AA39ZM03_9PEZI</name>
<feature type="region of interest" description="Disordered" evidence="1">
    <location>
        <begin position="68"/>
        <end position="91"/>
    </location>
</feature>
<accession>A0AA39ZM03</accession>
<reference evidence="2" key="1">
    <citation type="submission" date="2023-06" db="EMBL/GenBank/DDBJ databases">
        <title>Genome-scale phylogeny and comparative genomics of the fungal order Sordariales.</title>
        <authorList>
            <consortium name="Lawrence Berkeley National Laboratory"/>
            <person name="Hensen N."/>
            <person name="Bonometti L."/>
            <person name="Westerberg I."/>
            <person name="Brannstrom I.O."/>
            <person name="Guillou S."/>
            <person name="Cros-Aarteil S."/>
            <person name="Calhoun S."/>
            <person name="Haridas S."/>
            <person name="Kuo A."/>
            <person name="Mondo S."/>
            <person name="Pangilinan J."/>
            <person name="Riley R."/>
            <person name="Labutti K."/>
            <person name="Andreopoulos B."/>
            <person name="Lipzen A."/>
            <person name="Chen C."/>
            <person name="Yanf M."/>
            <person name="Daum C."/>
            <person name="Ng V."/>
            <person name="Clum A."/>
            <person name="Steindorff A."/>
            <person name="Ohm R."/>
            <person name="Martin F."/>
            <person name="Silar P."/>
            <person name="Natvig D."/>
            <person name="Lalanne C."/>
            <person name="Gautier V."/>
            <person name="Ament-Velasquez S.L."/>
            <person name="Kruys A."/>
            <person name="Hutchinson M.I."/>
            <person name="Powell A.J."/>
            <person name="Barry K."/>
            <person name="Miller A.N."/>
            <person name="Grigoriev I.V."/>
            <person name="Debuchy R."/>
            <person name="Gladieux P."/>
            <person name="Thoren M.H."/>
            <person name="Johannesson H."/>
        </authorList>
    </citation>
    <scope>NUCLEOTIDE SEQUENCE</scope>
    <source>
        <strain evidence="2">CBS 307.81</strain>
    </source>
</reference>
<feature type="region of interest" description="Disordered" evidence="1">
    <location>
        <begin position="282"/>
        <end position="363"/>
    </location>
</feature>